<organism evidence="2 3">
    <name type="scientific">Brachionus plicatilis</name>
    <name type="common">Marine rotifer</name>
    <name type="synonym">Brachionus muelleri</name>
    <dbReference type="NCBI Taxonomy" id="10195"/>
    <lineage>
        <taxon>Eukaryota</taxon>
        <taxon>Metazoa</taxon>
        <taxon>Spiralia</taxon>
        <taxon>Gnathifera</taxon>
        <taxon>Rotifera</taxon>
        <taxon>Eurotatoria</taxon>
        <taxon>Monogononta</taxon>
        <taxon>Pseudotrocha</taxon>
        <taxon>Ploima</taxon>
        <taxon>Brachionidae</taxon>
        <taxon>Brachionus</taxon>
    </lineage>
</organism>
<comment type="caution">
    <text evidence="2">The sequence shown here is derived from an EMBL/GenBank/DDBJ whole genome shotgun (WGS) entry which is preliminary data.</text>
</comment>
<dbReference type="OrthoDB" id="9987187at2759"/>
<sequence length="187" mass="21313">MNPNKLAPLLVIISCLFSVSIQQEQGNEVKPELTTKEQDKMISQSTTAFAQLNSKTPDQTETTDDNLVSNLPHTDSTDHPVPIFFKPAPLSPEYRPYIIQQQTYTNTGELIIENLIGGVPFDCTYKPTGHWRDGQYCDIFHACVFGRQRKSYPCPFVGERTYFDEVSRRCEFARLNPNACASNLFYY</sequence>
<reference evidence="2 3" key="1">
    <citation type="journal article" date="2018" name="Sci. Rep.">
        <title>Genomic signatures of local adaptation to the degree of environmental predictability in rotifers.</title>
        <authorList>
            <person name="Franch-Gras L."/>
            <person name="Hahn C."/>
            <person name="Garcia-Roger E.M."/>
            <person name="Carmona M.J."/>
            <person name="Serra M."/>
            <person name="Gomez A."/>
        </authorList>
    </citation>
    <scope>NUCLEOTIDE SEQUENCE [LARGE SCALE GENOMIC DNA]</scope>
    <source>
        <strain evidence="2">HYR1</strain>
    </source>
</reference>
<evidence type="ECO:0000313" key="3">
    <source>
        <dbReference type="Proteomes" id="UP000276133"/>
    </source>
</evidence>
<protein>
    <recommendedName>
        <fullName evidence="4">Chitin-binding type-2 domain-containing protein</fullName>
    </recommendedName>
</protein>
<gene>
    <name evidence="2" type="ORF">BpHYR1_033789</name>
</gene>
<evidence type="ECO:0000256" key="1">
    <source>
        <dbReference type="SAM" id="SignalP"/>
    </source>
</evidence>
<feature type="signal peptide" evidence="1">
    <location>
        <begin position="1"/>
        <end position="22"/>
    </location>
</feature>
<dbReference type="AlphaFoldDB" id="A0A3M7Q7E2"/>
<keyword evidence="3" id="KW-1185">Reference proteome</keyword>
<keyword evidence="1" id="KW-0732">Signal</keyword>
<evidence type="ECO:0000313" key="2">
    <source>
        <dbReference type="EMBL" id="RNA07283.1"/>
    </source>
</evidence>
<proteinExistence type="predicted"/>
<feature type="chain" id="PRO_5018266567" description="Chitin-binding type-2 domain-containing protein" evidence="1">
    <location>
        <begin position="23"/>
        <end position="187"/>
    </location>
</feature>
<accession>A0A3M7Q7E2</accession>
<name>A0A3M7Q7E2_BRAPC</name>
<dbReference type="Proteomes" id="UP000276133">
    <property type="component" value="Unassembled WGS sequence"/>
</dbReference>
<dbReference type="EMBL" id="REGN01007101">
    <property type="protein sequence ID" value="RNA07283.1"/>
    <property type="molecule type" value="Genomic_DNA"/>
</dbReference>
<evidence type="ECO:0008006" key="4">
    <source>
        <dbReference type="Google" id="ProtNLM"/>
    </source>
</evidence>